<evidence type="ECO:0000256" key="7">
    <source>
        <dbReference type="ARBA" id="ARBA00022989"/>
    </source>
</evidence>
<comment type="subcellular location">
    <subcellularLocation>
        <location evidence="1">Cell membrane</location>
        <topology evidence="1">Multi-pass membrane protein</topology>
    </subcellularLocation>
</comment>
<evidence type="ECO:0000256" key="9">
    <source>
        <dbReference type="SAM" id="Phobius"/>
    </source>
</evidence>
<evidence type="ECO:0000313" key="12">
    <source>
        <dbReference type="EMBL" id="MBB5637376.1"/>
    </source>
</evidence>
<dbReference type="PROSITE" id="PS50929">
    <property type="entry name" value="ABC_TM1F"/>
    <property type="match status" value="1"/>
</dbReference>
<feature type="domain" description="ABC transporter" evidence="10">
    <location>
        <begin position="377"/>
        <end position="617"/>
    </location>
</feature>
<keyword evidence="7 9" id="KW-1133">Transmembrane helix</keyword>
<dbReference type="SUPFAM" id="SSF52540">
    <property type="entry name" value="P-loop containing nucleoside triphosphate hydrolases"/>
    <property type="match status" value="1"/>
</dbReference>
<dbReference type="GO" id="GO:0016887">
    <property type="term" value="F:ATP hydrolysis activity"/>
    <property type="evidence" value="ECO:0007669"/>
    <property type="project" value="InterPro"/>
</dbReference>
<dbReference type="AlphaFoldDB" id="A0A7W8ZNR0"/>
<reference evidence="12 13" key="1">
    <citation type="submission" date="2020-08" db="EMBL/GenBank/DDBJ databases">
        <title>Genomic Encyclopedia of Type Strains, Phase IV (KMG-V): Genome sequencing to study the core and pangenomes of soil and plant-associated prokaryotes.</title>
        <authorList>
            <person name="Whitman W."/>
        </authorList>
    </citation>
    <scope>NUCLEOTIDE SEQUENCE [LARGE SCALE GENOMIC DNA]</scope>
    <source>
        <strain evidence="12 13">S3M1</strain>
    </source>
</reference>
<comment type="caution">
    <text evidence="12">The sequence shown here is derived from an EMBL/GenBank/DDBJ whole genome shotgun (WGS) entry which is preliminary data.</text>
</comment>
<dbReference type="Proteomes" id="UP000537204">
    <property type="component" value="Unassembled WGS sequence"/>
</dbReference>
<dbReference type="Gene3D" id="3.40.50.300">
    <property type="entry name" value="P-loop containing nucleotide triphosphate hydrolases"/>
    <property type="match status" value="1"/>
</dbReference>
<accession>A0A7W8ZNR0</accession>
<dbReference type="GO" id="GO:0005886">
    <property type="term" value="C:plasma membrane"/>
    <property type="evidence" value="ECO:0007669"/>
    <property type="project" value="UniProtKB-SubCell"/>
</dbReference>
<dbReference type="GO" id="GO:0015421">
    <property type="term" value="F:ABC-type oligopeptide transporter activity"/>
    <property type="evidence" value="ECO:0007669"/>
    <property type="project" value="TreeGrafter"/>
</dbReference>
<dbReference type="EMBL" id="JACHCE010000005">
    <property type="protein sequence ID" value="MBB5637376.1"/>
    <property type="molecule type" value="Genomic_DNA"/>
</dbReference>
<gene>
    <name evidence="12" type="ORF">HDE68_003291</name>
</gene>
<dbReference type="PROSITE" id="PS50893">
    <property type="entry name" value="ABC_TRANSPORTER_2"/>
    <property type="match status" value="1"/>
</dbReference>
<evidence type="ECO:0000256" key="5">
    <source>
        <dbReference type="ARBA" id="ARBA00022741"/>
    </source>
</evidence>
<dbReference type="Gene3D" id="1.20.1560.10">
    <property type="entry name" value="ABC transporter type 1, transmembrane domain"/>
    <property type="match status" value="1"/>
</dbReference>
<evidence type="ECO:0000256" key="6">
    <source>
        <dbReference type="ARBA" id="ARBA00022840"/>
    </source>
</evidence>
<evidence type="ECO:0000313" key="13">
    <source>
        <dbReference type="Proteomes" id="UP000537204"/>
    </source>
</evidence>
<dbReference type="PANTHER" id="PTHR43394">
    <property type="entry name" value="ATP-DEPENDENT PERMEASE MDL1, MITOCHONDRIAL"/>
    <property type="match status" value="1"/>
</dbReference>
<dbReference type="InterPro" id="IPR003593">
    <property type="entry name" value="AAA+_ATPase"/>
</dbReference>
<dbReference type="InterPro" id="IPR039421">
    <property type="entry name" value="Type_1_exporter"/>
</dbReference>
<evidence type="ECO:0000259" key="10">
    <source>
        <dbReference type="PROSITE" id="PS50893"/>
    </source>
</evidence>
<keyword evidence="6 12" id="KW-0067">ATP-binding</keyword>
<dbReference type="SMART" id="SM00382">
    <property type="entry name" value="AAA"/>
    <property type="match status" value="1"/>
</dbReference>
<keyword evidence="2" id="KW-0813">Transport</keyword>
<dbReference type="InterPro" id="IPR036640">
    <property type="entry name" value="ABC1_TM_sf"/>
</dbReference>
<dbReference type="InterPro" id="IPR011527">
    <property type="entry name" value="ABC1_TM_dom"/>
</dbReference>
<dbReference type="InterPro" id="IPR003439">
    <property type="entry name" value="ABC_transporter-like_ATP-bd"/>
</dbReference>
<feature type="domain" description="ABC transmembrane type-1" evidence="11">
    <location>
        <begin position="53"/>
        <end position="342"/>
    </location>
</feature>
<dbReference type="FunFam" id="3.40.50.300:FF:000221">
    <property type="entry name" value="Multidrug ABC transporter ATP-binding protein"/>
    <property type="match status" value="1"/>
</dbReference>
<feature type="transmembrane region" description="Helical" evidence="9">
    <location>
        <begin position="195"/>
        <end position="215"/>
    </location>
</feature>
<dbReference type="GO" id="GO:0005524">
    <property type="term" value="F:ATP binding"/>
    <property type="evidence" value="ECO:0007669"/>
    <property type="project" value="UniProtKB-KW"/>
</dbReference>
<dbReference type="InterPro" id="IPR027417">
    <property type="entry name" value="P-loop_NTPase"/>
</dbReference>
<evidence type="ECO:0000256" key="2">
    <source>
        <dbReference type="ARBA" id="ARBA00022448"/>
    </source>
</evidence>
<proteinExistence type="predicted"/>
<protein>
    <submittedName>
        <fullName evidence="12">ATP-binding cassette subfamily B protein</fullName>
    </submittedName>
</protein>
<evidence type="ECO:0000256" key="1">
    <source>
        <dbReference type="ARBA" id="ARBA00004651"/>
    </source>
</evidence>
<dbReference type="Pfam" id="PF00005">
    <property type="entry name" value="ABC_tran"/>
    <property type="match status" value="1"/>
</dbReference>
<evidence type="ECO:0000256" key="3">
    <source>
        <dbReference type="ARBA" id="ARBA00022475"/>
    </source>
</evidence>
<feature type="transmembrane region" description="Helical" evidence="9">
    <location>
        <begin position="94"/>
        <end position="111"/>
    </location>
</feature>
<evidence type="ECO:0000256" key="8">
    <source>
        <dbReference type="ARBA" id="ARBA00023136"/>
    </source>
</evidence>
<feature type="transmembrane region" description="Helical" evidence="9">
    <location>
        <begin position="285"/>
        <end position="307"/>
    </location>
</feature>
<dbReference type="PANTHER" id="PTHR43394:SF1">
    <property type="entry name" value="ATP-BINDING CASSETTE SUB-FAMILY B MEMBER 10, MITOCHONDRIAL"/>
    <property type="match status" value="1"/>
</dbReference>
<evidence type="ECO:0000259" key="11">
    <source>
        <dbReference type="PROSITE" id="PS50929"/>
    </source>
</evidence>
<dbReference type="SUPFAM" id="SSF90123">
    <property type="entry name" value="ABC transporter transmembrane region"/>
    <property type="match status" value="1"/>
</dbReference>
<sequence length="621" mass="69127">MNPKTGSFIDCALGNINIFMVYAINQKFQNFKSNLNIKRTLGLIWSIAKGWTILSILAILTETLLFFVSFYLLKLLVDTVSKKDISSLEHEHLIRNYVIAAGAAAVLYAMVKGISSYIIEVQASKVAAYMDDRIHEAAVNLDYAYYESPDYFDILKRAKDAGADKPNLIITTLIELTKNSLNLLAVGSILLTIDWYLLPLLALFVFPTLLVRIHYANKLNHWRISHTAIERQSGYLSTLITSETAAKEIRGYGLGNYFKDIYLKIRLELLDKKLTISHKRTQGEVLTTAIASIGFFACIGVIAVGTVNGRTSVGDITLFLVAFPQSFSLMQNISGGISIVYQNNVFVNSIFELFDLKNKFQDTPSPIPVPANGLADLELNNVSFTYPHSASPTLKNISLTIPAGKIIAIVGLNGAGKSTLIKLLSRLYDPTEGKITLGGQDIRLFKTTEYRKQVSTVFQDFYKYNVSVKDNIRFGDLEKPLEQTAIINAAVSAGADEFIKDFPDGYDTILGRLFEDGKEVSIGQWQKLAIARSFYSDANFLIFDEATSAMDAHAEKKLLDSFRTILGNRAAVMISHRHSAIKYADYIYVLSEGEILQKGTDEELLATEGDYSRLFKNSLKD</sequence>
<name>A0A7W8ZNR0_9SPHI</name>
<feature type="transmembrane region" description="Helical" evidence="9">
    <location>
        <begin position="51"/>
        <end position="73"/>
    </location>
</feature>
<keyword evidence="3" id="KW-1003">Cell membrane</keyword>
<dbReference type="RefSeq" id="WP_260171788.1">
    <property type="nucleotide sequence ID" value="NZ_JACHCE010000005.1"/>
</dbReference>
<evidence type="ECO:0000256" key="4">
    <source>
        <dbReference type="ARBA" id="ARBA00022692"/>
    </source>
</evidence>
<dbReference type="Pfam" id="PF00664">
    <property type="entry name" value="ABC_membrane"/>
    <property type="match status" value="1"/>
</dbReference>
<organism evidence="12 13">
    <name type="scientific">Pedobacter cryoconitis</name>
    <dbReference type="NCBI Taxonomy" id="188932"/>
    <lineage>
        <taxon>Bacteria</taxon>
        <taxon>Pseudomonadati</taxon>
        <taxon>Bacteroidota</taxon>
        <taxon>Sphingobacteriia</taxon>
        <taxon>Sphingobacteriales</taxon>
        <taxon>Sphingobacteriaceae</taxon>
        <taxon>Pedobacter</taxon>
    </lineage>
</organism>
<keyword evidence="4 9" id="KW-0812">Transmembrane</keyword>
<keyword evidence="8 9" id="KW-0472">Membrane</keyword>
<keyword evidence="5" id="KW-0547">Nucleotide-binding</keyword>